<gene>
    <name evidence="2" type="ORF">SAMN05444277_10765</name>
</gene>
<dbReference type="STRING" id="1465490.SAMN05444277_10765"/>
<dbReference type="SUPFAM" id="SSF53756">
    <property type="entry name" value="UDP-Glycosyltransferase/glycogen phosphorylase"/>
    <property type="match status" value="1"/>
</dbReference>
<organism evidence="2 3">
    <name type="scientific">Parafilimonas terrae</name>
    <dbReference type="NCBI Taxonomy" id="1465490"/>
    <lineage>
        <taxon>Bacteria</taxon>
        <taxon>Pseudomonadati</taxon>
        <taxon>Bacteroidota</taxon>
        <taxon>Chitinophagia</taxon>
        <taxon>Chitinophagales</taxon>
        <taxon>Chitinophagaceae</taxon>
        <taxon>Parafilimonas</taxon>
    </lineage>
</organism>
<keyword evidence="3" id="KW-1185">Reference proteome</keyword>
<dbReference type="OrthoDB" id="9801609at2"/>
<name>A0A1I5WX20_9BACT</name>
<reference evidence="2 3" key="1">
    <citation type="submission" date="2016-10" db="EMBL/GenBank/DDBJ databases">
        <authorList>
            <person name="de Groot N.N."/>
        </authorList>
    </citation>
    <scope>NUCLEOTIDE SEQUENCE [LARGE SCALE GENOMIC DNA]</scope>
    <source>
        <strain evidence="2 3">DSM 28286</strain>
    </source>
</reference>
<dbReference type="GO" id="GO:0016757">
    <property type="term" value="F:glycosyltransferase activity"/>
    <property type="evidence" value="ECO:0007669"/>
    <property type="project" value="InterPro"/>
</dbReference>
<dbReference type="Gene3D" id="3.40.50.2000">
    <property type="entry name" value="Glycogen Phosphorylase B"/>
    <property type="match status" value="1"/>
</dbReference>
<accession>A0A1I5WX20</accession>
<proteinExistence type="predicted"/>
<evidence type="ECO:0000313" key="3">
    <source>
        <dbReference type="Proteomes" id="UP000199031"/>
    </source>
</evidence>
<protein>
    <submittedName>
        <fullName evidence="2">Glycosyltransferase involved in cell wall bisynthesis</fullName>
    </submittedName>
</protein>
<dbReference type="AlphaFoldDB" id="A0A1I5WX20"/>
<dbReference type="InterPro" id="IPR001296">
    <property type="entry name" value="Glyco_trans_1"/>
</dbReference>
<dbReference type="EMBL" id="FOXQ01000007">
    <property type="protein sequence ID" value="SFQ24325.1"/>
    <property type="molecule type" value="Genomic_DNA"/>
</dbReference>
<sequence length="364" mass="42031">MRIAVIEHAESGDYPEYLFSLIEEKASQHNFQVKPWSNSVPVSQQRIGENAVINISLDNHSSFFLNWLYQVKIPSVIKKIKADVVVNLNGIASSRIKAPQLIAAGPDFLKQDIKRPNKVMKFARDHFNVSQKVAAHILSYSTKESNLLLNVQEKIQYLPFTAPAVFRTFEWHEKIMTKAQFADNREYFISVIEDESLNDFVMLLKGFSRFKRWQQSNMQLIILPKYDSFSAEIRDKHSTYKYRDDVQLLENAEEKEIPPLFASAHSFIHIAGQFPQLYILSIAMQCSLPVISFKDDDVKEYGNNCILFCDEKTDESLGNNLIQLYKDENLHAQLKEAAGKQAAQFNRVEYAEQLWQLFEAKAQH</sequence>
<feature type="domain" description="Glycosyl transferase family 1" evidence="1">
    <location>
        <begin position="173"/>
        <end position="340"/>
    </location>
</feature>
<evidence type="ECO:0000313" key="2">
    <source>
        <dbReference type="EMBL" id="SFQ24325.1"/>
    </source>
</evidence>
<dbReference type="Proteomes" id="UP000199031">
    <property type="component" value="Unassembled WGS sequence"/>
</dbReference>
<keyword evidence="2" id="KW-0808">Transferase</keyword>
<dbReference type="RefSeq" id="WP_090658947.1">
    <property type="nucleotide sequence ID" value="NZ_FOXQ01000007.1"/>
</dbReference>
<dbReference type="Pfam" id="PF00534">
    <property type="entry name" value="Glycos_transf_1"/>
    <property type="match status" value="1"/>
</dbReference>
<evidence type="ECO:0000259" key="1">
    <source>
        <dbReference type="Pfam" id="PF00534"/>
    </source>
</evidence>